<keyword evidence="1" id="KW-0472">Membrane</keyword>
<comment type="caution">
    <text evidence="3">The sequence shown here is derived from an EMBL/GenBank/DDBJ whole genome shotgun (WGS) entry which is preliminary data.</text>
</comment>
<dbReference type="GO" id="GO:0016020">
    <property type="term" value="C:membrane"/>
    <property type="evidence" value="ECO:0007669"/>
    <property type="project" value="UniProtKB-UniRule"/>
</dbReference>
<name>A0A4R7S471_9BACT</name>
<dbReference type="InterPro" id="IPR006665">
    <property type="entry name" value="OmpA-like"/>
</dbReference>
<dbReference type="AlphaFoldDB" id="A0A4R7S471"/>
<evidence type="ECO:0000313" key="3">
    <source>
        <dbReference type="EMBL" id="TDU73141.1"/>
    </source>
</evidence>
<dbReference type="PROSITE" id="PS51123">
    <property type="entry name" value="OMPA_2"/>
    <property type="match status" value="1"/>
</dbReference>
<evidence type="ECO:0000313" key="4">
    <source>
        <dbReference type="Proteomes" id="UP000295662"/>
    </source>
</evidence>
<dbReference type="RefSeq" id="WP_166647114.1">
    <property type="nucleotide sequence ID" value="NZ_SOCA01000002.1"/>
</dbReference>
<dbReference type="Pfam" id="PF00691">
    <property type="entry name" value="OmpA"/>
    <property type="match status" value="1"/>
</dbReference>
<dbReference type="EMBL" id="SOCA01000002">
    <property type="protein sequence ID" value="TDU73141.1"/>
    <property type="molecule type" value="Genomic_DNA"/>
</dbReference>
<dbReference type="Proteomes" id="UP000295662">
    <property type="component" value="Unassembled WGS sequence"/>
</dbReference>
<organism evidence="3 4">
    <name type="scientific">Prosthecobacter fusiformis</name>
    <dbReference type="NCBI Taxonomy" id="48464"/>
    <lineage>
        <taxon>Bacteria</taxon>
        <taxon>Pseudomonadati</taxon>
        <taxon>Verrucomicrobiota</taxon>
        <taxon>Verrucomicrobiia</taxon>
        <taxon>Verrucomicrobiales</taxon>
        <taxon>Verrucomicrobiaceae</taxon>
        <taxon>Prosthecobacter</taxon>
    </lineage>
</organism>
<protein>
    <submittedName>
        <fullName evidence="3">OmpA family protein</fullName>
    </submittedName>
</protein>
<proteinExistence type="predicted"/>
<feature type="domain" description="OmpA-like" evidence="2">
    <location>
        <begin position="305"/>
        <end position="416"/>
    </location>
</feature>
<dbReference type="Gene3D" id="3.30.1330.60">
    <property type="entry name" value="OmpA-like domain"/>
    <property type="match status" value="1"/>
</dbReference>
<evidence type="ECO:0000256" key="1">
    <source>
        <dbReference type="PROSITE-ProRule" id="PRU00473"/>
    </source>
</evidence>
<sequence>MRFSIFLITLALLPMVMILHGWTYTEKQLPGLRDQAITALRDQGIRSVVVDIRYLDLRIAGDAPDMISLEKARAAVRAIGPLRVVSDELNIPANLQAQQDADSLVIKGWLPTEDNTHEVTQLIRKLRPDLNLNTEELRSSPMVRWPDGEKAPLTADSILMIPIVEKLRVSPWLDITQDAMGLRLKGLLPANGLRSALVSALNGESVETLLESTHTIPSAFADPATLIPFVKYFFDGTSQRRFAINDQGEPLIEGAATRSLESEWLALLRPVTGGKKVTSNLTFYPSELHFPGRQLASPLVAQQAEALKAALAEQLISFEPGSSVLSSGEQARLAAMTPLLLTAGPAVRLVIGGHPSPDDSSARQENLAKTRAEQVYSFLVEQGLPASDVQIVAFDSVPAGTPGAPGQSDSVEILLR</sequence>
<dbReference type="InterPro" id="IPR036737">
    <property type="entry name" value="OmpA-like_sf"/>
</dbReference>
<reference evidence="3 4" key="1">
    <citation type="submission" date="2019-03" db="EMBL/GenBank/DDBJ databases">
        <title>Genomic Encyclopedia of Archaeal and Bacterial Type Strains, Phase II (KMG-II): from individual species to whole genera.</title>
        <authorList>
            <person name="Goeker M."/>
        </authorList>
    </citation>
    <scope>NUCLEOTIDE SEQUENCE [LARGE SCALE GENOMIC DNA]</scope>
    <source>
        <strain evidence="3 4">ATCC 25309</strain>
    </source>
</reference>
<gene>
    <name evidence="3" type="ORF">EI77_01609</name>
</gene>
<evidence type="ECO:0000259" key="2">
    <source>
        <dbReference type="PROSITE" id="PS51123"/>
    </source>
</evidence>
<keyword evidence="4" id="KW-1185">Reference proteome</keyword>
<dbReference type="SUPFAM" id="SSF103088">
    <property type="entry name" value="OmpA-like"/>
    <property type="match status" value="1"/>
</dbReference>
<accession>A0A4R7S471</accession>